<feature type="domain" description="Rieske" evidence="8">
    <location>
        <begin position="60"/>
        <end position="175"/>
    </location>
</feature>
<dbReference type="AlphaFoldDB" id="L7VW17"/>
<dbReference type="PRINTS" id="PR00090">
    <property type="entry name" value="RNGDIOXGNASE"/>
</dbReference>
<dbReference type="InterPro" id="IPR017941">
    <property type="entry name" value="Rieske_2Fe-2S"/>
</dbReference>
<evidence type="ECO:0000259" key="8">
    <source>
        <dbReference type="PROSITE" id="PS51296"/>
    </source>
</evidence>
<evidence type="ECO:0000256" key="4">
    <source>
        <dbReference type="ARBA" id="ARBA00023002"/>
    </source>
</evidence>
<dbReference type="Pfam" id="PF00355">
    <property type="entry name" value="Rieske"/>
    <property type="match status" value="1"/>
</dbReference>
<proteinExistence type="inferred from homology"/>
<evidence type="ECO:0000256" key="5">
    <source>
        <dbReference type="ARBA" id="ARBA00023004"/>
    </source>
</evidence>
<feature type="region of interest" description="Disordered" evidence="7">
    <location>
        <begin position="1"/>
        <end position="33"/>
    </location>
</feature>
<keyword evidence="6" id="KW-0411">Iron-sulfur</keyword>
<dbReference type="Gene3D" id="2.102.10.10">
    <property type="entry name" value="Rieske [2Fe-2S] iron-sulphur domain"/>
    <property type="match status" value="1"/>
</dbReference>
<evidence type="ECO:0000256" key="7">
    <source>
        <dbReference type="SAM" id="MobiDB-lite"/>
    </source>
</evidence>
<protein>
    <submittedName>
        <fullName evidence="9">Ortho-halobenzoate 1,2-dioxygenase alpha-ISP protein OhbB</fullName>
    </submittedName>
</protein>
<dbReference type="GO" id="GO:0005506">
    <property type="term" value="F:iron ion binding"/>
    <property type="evidence" value="ECO:0007669"/>
    <property type="project" value="InterPro"/>
</dbReference>
<dbReference type="PANTHER" id="PTHR43756">
    <property type="entry name" value="CHOLINE MONOOXYGENASE, CHLOROPLASTIC"/>
    <property type="match status" value="1"/>
</dbReference>
<keyword evidence="4" id="KW-0560">Oxidoreductase</keyword>
<comment type="similarity">
    <text evidence="1">Belongs to the bacterial ring-hydroxylating dioxygenase alpha subunit family.</text>
</comment>
<keyword evidence="3" id="KW-0479">Metal-binding</keyword>
<evidence type="ECO:0000256" key="1">
    <source>
        <dbReference type="ARBA" id="ARBA00008751"/>
    </source>
</evidence>
<dbReference type="InterPro" id="IPR015879">
    <property type="entry name" value="Ring_hydroxy_dOase_asu_C_dom"/>
</dbReference>
<evidence type="ECO:0000256" key="6">
    <source>
        <dbReference type="ARBA" id="ARBA00023014"/>
    </source>
</evidence>
<dbReference type="InterPro" id="IPR001663">
    <property type="entry name" value="Rng_hydr_dOase-A"/>
</dbReference>
<dbReference type="CDD" id="cd08880">
    <property type="entry name" value="RHO_alpha_C_ahdA1c-like"/>
    <property type="match status" value="1"/>
</dbReference>
<keyword evidence="5" id="KW-0408">Iron</keyword>
<keyword evidence="9" id="KW-0223">Dioxygenase</keyword>
<dbReference type="PANTHER" id="PTHR43756:SF1">
    <property type="entry name" value="3-PHENYLPROPIONATE_CINNAMIC ACID DIOXYGENASE SUBUNIT ALPHA"/>
    <property type="match status" value="1"/>
</dbReference>
<dbReference type="InterPro" id="IPR036922">
    <property type="entry name" value="Rieske_2Fe-2S_sf"/>
</dbReference>
<dbReference type="SUPFAM" id="SSF50022">
    <property type="entry name" value="ISP domain"/>
    <property type="match status" value="1"/>
</dbReference>
<dbReference type="PROSITE" id="PS51296">
    <property type="entry name" value="RIESKE"/>
    <property type="match status" value="1"/>
</dbReference>
<keyword evidence="2" id="KW-0001">2Fe-2S</keyword>
<dbReference type="SUPFAM" id="SSF55961">
    <property type="entry name" value="Bet v1-like"/>
    <property type="match status" value="1"/>
</dbReference>
<dbReference type="InterPro" id="IPR043264">
    <property type="entry name" value="AhdA1c-like_alpha_C"/>
</dbReference>
<name>L7VW17_9BACT</name>
<dbReference type="Pfam" id="PF00848">
    <property type="entry name" value="Ring_hydroxyl_A"/>
    <property type="match status" value="1"/>
</dbReference>
<organism evidence="9">
    <name type="scientific">uncultured bacterium A1Q1_fos_504</name>
    <dbReference type="NCBI Taxonomy" id="1256580"/>
    <lineage>
        <taxon>Bacteria</taxon>
        <taxon>environmental samples</taxon>
    </lineage>
</organism>
<dbReference type="GO" id="GO:0051213">
    <property type="term" value="F:dioxygenase activity"/>
    <property type="evidence" value="ECO:0007669"/>
    <property type="project" value="UniProtKB-KW"/>
</dbReference>
<dbReference type="EMBL" id="JX649881">
    <property type="protein sequence ID" value="AGC71734.1"/>
    <property type="molecule type" value="Genomic_DNA"/>
</dbReference>
<evidence type="ECO:0000313" key="9">
    <source>
        <dbReference type="EMBL" id="AGC71734.1"/>
    </source>
</evidence>
<evidence type="ECO:0000256" key="2">
    <source>
        <dbReference type="ARBA" id="ARBA00022714"/>
    </source>
</evidence>
<dbReference type="GO" id="GO:0051537">
    <property type="term" value="F:2 iron, 2 sulfur cluster binding"/>
    <property type="evidence" value="ECO:0007669"/>
    <property type="project" value="UniProtKB-KW"/>
</dbReference>
<evidence type="ECO:0000256" key="3">
    <source>
        <dbReference type="ARBA" id="ARBA00022723"/>
    </source>
</evidence>
<reference evidence="9" key="1">
    <citation type="submission" date="2012-09" db="EMBL/GenBank/DDBJ databases">
        <title>Metagenomic Characterization of a Microbial Community in Wastewater Detects High Levels of Antibiotic Resistance.</title>
        <authorList>
            <person name="Abrams M."/>
            <person name="Caldwell A."/>
            <person name="Vandaei E."/>
            <person name="Lee W."/>
            <person name="Perrott J."/>
            <person name="Khan S.Y."/>
            <person name="Ta J."/>
            <person name="Romero D."/>
            <person name="Nguyen V."/>
            <person name="Pourmand N."/>
            <person name="Ouverney C.C."/>
        </authorList>
    </citation>
    <scope>NUCLEOTIDE SEQUENCE</scope>
</reference>
<sequence>MESTSSRPGRSDMAYPSDPTAGSTRSPFASHGTHRIPNRVYHDPALYERELEAFFYRGHWCYVGLECEIRSAGDYKATLIGERPVVVVRDRDGSVHVVENRCAHKGAKFCQNEFGNAKVFVCPYHQWGYRLNGELAGVPMKNGVGGQGGMGPEFDMASHGLNRLKTHVHNGIIFASFDANVEPFEAYVGDALMPFFNRTFDGRNLTLLGYNRQRIRGNWKLMQENIKDPYHPGLLHAFFVTFGLWRADQKSELRIDARGRHAQMISTRNAGGENAEVTAGVTSFKRTLQLADPRLMDVVAEPWWGGPTAVMQTIFPSVIVQQQVNSLSTRQILPRGPGEFDFVWTHFGFADDSAEMTERRLKQANLFGPAGLVSLDDGEVIEYCQQATGPYAEGECVVELGGRDGGAPSPHMVTETLIRGMYRYYREVLGL</sequence>
<accession>L7VW17</accession>
<dbReference type="Gene3D" id="3.90.380.10">
    <property type="entry name" value="Naphthalene 1,2-dioxygenase Alpha Subunit, Chain A, domain 1"/>
    <property type="match status" value="1"/>
</dbReference>